<protein>
    <recommendedName>
        <fullName evidence="3">Protein kinase domain-containing protein</fullName>
    </recommendedName>
</protein>
<dbReference type="SUPFAM" id="SSF56112">
    <property type="entry name" value="Protein kinase-like (PK-like)"/>
    <property type="match status" value="1"/>
</dbReference>
<keyword evidence="2" id="KW-1185">Reference proteome</keyword>
<dbReference type="AlphaFoldDB" id="A0A5C2RT47"/>
<reference evidence="1" key="1">
    <citation type="journal article" date="2018" name="Genome Biol. Evol.">
        <title>Genomics and development of Lentinus tigrinus, a white-rot wood-decaying mushroom with dimorphic fruiting bodies.</title>
        <authorList>
            <person name="Wu B."/>
            <person name="Xu Z."/>
            <person name="Knudson A."/>
            <person name="Carlson A."/>
            <person name="Chen N."/>
            <person name="Kovaka S."/>
            <person name="LaButti K."/>
            <person name="Lipzen A."/>
            <person name="Pennachio C."/>
            <person name="Riley R."/>
            <person name="Schakwitz W."/>
            <person name="Umezawa K."/>
            <person name="Ohm R.A."/>
            <person name="Grigoriev I.V."/>
            <person name="Nagy L.G."/>
            <person name="Gibbons J."/>
            <person name="Hibbett D."/>
        </authorList>
    </citation>
    <scope>NUCLEOTIDE SEQUENCE [LARGE SCALE GENOMIC DNA]</scope>
    <source>
        <strain evidence="1">ALCF2SS1-6</strain>
    </source>
</reference>
<gene>
    <name evidence="1" type="ORF">L227DRAFT_580803</name>
</gene>
<dbReference type="EMBL" id="ML122310">
    <property type="protein sequence ID" value="RPD54129.1"/>
    <property type="molecule type" value="Genomic_DNA"/>
</dbReference>
<dbReference type="STRING" id="1328759.A0A5C2RT47"/>
<evidence type="ECO:0000313" key="2">
    <source>
        <dbReference type="Proteomes" id="UP000313359"/>
    </source>
</evidence>
<name>A0A5C2RT47_9APHY</name>
<sequence length="653" mass="72196">MSEPERKVSYTIVYPHPDDSVRGSVILYAADINQPMDYFLYGAAKRWPVIPINPSLSLYRPYGLRIKPEKTLVQRTRQWLKEHLEDDPEDVQFSLLGDIIGDVLPEDRDRRCLDVIIVTPEVVESLDEDEEGELGRVYGKALREREARARSVDKALPSPSMGVESSAGVRSVFKANGHLFHAGRPAGNYGPPVAIFDPALGLLAYRLSHLDDDDDDLPEIRPDHDECKSAHKFVSRALDCYDEHKSLDRDVKYRHSKSPDFYVSGCLGAAYGAMTGFPYGVMELKKEAGLGGDASLQAQLSYAKIVSEDTEKYNFSYSARLQAKQVRKASNCPAVVIGVTGDVVEIGIAIYTDGPYSDYVFSSGRMRLGYQQDAQVRRIARAFKAVKLALADLQRLRSQTLPADPPPTRTSRARHVLFPKPVPEPSWQGRMPTVTFTHRMSRAGELFLIASTDHERSSGLYVGTMPVLTENPSASASSTGATEPVEVEVGVIVKFTAEYNEHAHRLLAAAGFAPALHACVPVCGGVKMIVMDRVRGEMAWCVQKRDEPLPLTVYEDVQSAIELLHGEGLVFGDIRPPNVMCVPGGSAPGEAPRLGAMLVDFDWVGRADEGRYPVVLNDDLGVWAPGVERGGIMRKEHDLYFLERIQDLCRVVV</sequence>
<evidence type="ECO:0008006" key="3">
    <source>
        <dbReference type="Google" id="ProtNLM"/>
    </source>
</evidence>
<dbReference type="InterPro" id="IPR011009">
    <property type="entry name" value="Kinase-like_dom_sf"/>
</dbReference>
<accession>A0A5C2RT47</accession>
<evidence type="ECO:0000313" key="1">
    <source>
        <dbReference type="EMBL" id="RPD54129.1"/>
    </source>
</evidence>
<dbReference type="OrthoDB" id="3250989at2759"/>
<dbReference type="Proteomes" id="UP000313359">
    <property type="component" value="Unassembled WGS sequence"/>
</dbReference>
<proteinExistence type="predicted"/>
<organism evidence="1 2">
    <name type="scientific">Lentinus tigrinus ALCF2SS1-6</name>
    <dbReference type="NCBI Taxonomy" id="1328759"/>
    <lineage>
        <taxon>Eukaryota</taxon>
        <taxon>Fungi</taxon>
        <taxon>Dikarya</taxon>
        <taxon>Basidiomycota</taxon>
        <taxon>Agaricomycotina</taxon>
        <taxon>Agaricomycetes</taxon>
        <taxon>Polyporales</taxon>
        <taxon>Polyporaceae</taxon>
        <taxon>Lentinus</taxon>
    </lineage>
</organism>